<dbReference type="Proteomes" id="UP000428260">
    <property type="component" value="Chromosome"/>
</dbReference>
<dbReference type="Pfam" id="PF13568">
    <property type="entry name" value="OMP_b-brl_2"/>
    <property type="match status" value="1"/>
</dbReference>
<feature type="domain" description="Outer membrane protein beta-barrel" evidence="1">
    <location>
        <begin position="59"/>
        <end position="214"/>
    </location>
</feature>
<evidence type="ECO:0000313" key="3">
    <source>
        <dbReference type="Proteomes" id="UP000428260"/>
    </source>
</evidence>
<reference evidence="2 3" key="1">
    <citation type="submission" date="2019-11" db="EMBL/GenBank/DDBJ databases">
        <authorList>
            <person name="Zheng R.K."/>
            <person name="Sun C.M."/>
        </authorList>
    </citation>
    <scope>NUCLEOTIDE SEQUENCE [LARGE SCALE GENOMIC DNA]</scope>
    <source>
        <strain evidence="2 3">WC007</strain>
    </source>
</reference>
<dbReference type="EMBL" id="CP046401">
    <property type="protein sequence ID" value="QGY46451.1"/>
    <property type="molecule type" value="Genomic_DNA"/>
</dbReference>
<name>A0A6I6JV76_9BACT</name>
<evidence type="ECO:0000313" key="2">
    <source>
        <dbReference type="EMBL" id="QGY46451.1"/>
    </source>
</evidence>
<protein>
    <submittedName>
        <fullName evidence="2">Outer membrane beta-barrel protein</fullName>
    </submittedName>
</protein>
<gene>
    <name evidence="2" type="ORF">GM418_23140</name>
</gene>
<proteinExistence type="predicted"/>
<accession>A0A6I6JV76</accession>
<evidence type="ECO:0000259" key="1">
    <source>
        <dbReference type="Pfam" id="PF13568"/>
    </source>
</evidence>
<dbReference type="InterPro" id="IPR025665">
    <property type="entry name" value="Beta-barrel_OMP_2"/>
</dbReference>
<dbReference type="KEGG" id="mcos:GM418_23140"/>
<organism evidence="2 3">
    <name type="scientific">Maribellus comscasis</name>
    <dbReference type="NCBI Taxonomy" id="2681766"/>
    <lineage>
        <taxon>Bacteria</taxon>
        <taxon>Pseudomonadati</taxon>
        <taxon>Bacteroidota</taxon>
        <taxon>Bacteroidia</taxon>
        <taxon>Marinilabiliales</taxon>
        <taxon>Prolixibacteraceae</taxon>
        <taxon>Maribellus</taxon>
    </lineage>
</organism>
<sequence>MFKRMRKPGFTIKRFSKNKNRIAMKKAAFIFILSLSVLGSGAQHLTERFRPVYSVHTPKFGIVGGPQFSNFHDEAVGSPNALFGFHFGLAYSMPVSKRISFEPQLVYSKKGGAVDYAHAAYYYYDGTLRYRLHYLEMPLLFNIHTKNILDFVVGGYVDYLADATFNVATPLGYGYGELDYGDFEKLDFGLTGGLAFNFPFRKITLKYSYGFNKVANDNSAYVFLEGAKNSTFSISFTRYLK</sequence>
<dbReference type="AlphaFoldDB" id="A0A6I6JV76"/>
<keyword evidence="3" id="KW-1185">Reference proteome</keyword>